<dbReference type="PANTHER" id="PTHR37490">
    <property type="entry name" value="EXPRESSED PROTEIN"/>
    <property type="match status" value="1"/>
</dbReference>
<evidence type="ECO:0000256" key="1">
    <source>
        <dbReference type="SAM" id="MobiDB-lite"/>
    </source>
</evidence>
<dbReference type="InterPro" id="IPR021838">
    <property type="entry name" value="DUF3431"/>
</dbReference>
<dbReference type="Proteomes" id="UP001166286">
    <property type="component" value="Unassembled WGS sequence"/>
</dbReference>
<keyword evidence="3" id="KW-1185">Reference proteome</keyword>
<evidence type="ECO:0000313" key="2">
    <source>
        <dbReference type="EMBL" id="KAK0515514.1"/>
    </source>
</evidence>
<dbReference type="Pfam" id="PF11913">
    <property type="entry name" value="DUF3431"/>
    <property type="match status" value="1"/>
</dbReference>
<dbReference type="AlphaFoldDB" id="A0AA39R8B3"/>
<gene>
    <name evidence="2" type="ORF">JMJ35_001548</name>
</gene>
<proteinExistence type="predicted"/>
<comment type="caution">
    <text evidence="2">The sequence shown here is derived from an EMBL/GenBank/DDBJ whole genome shotgun (WGS) entry which is preliminary data.</text>
</comment>
<dbReference type="PANTHER" id="PTHR37490:SF3">
    <property type="entry name" value="DUF3431 DOMAIN CONTAINING PROTEIN"/>
    <property type="match status" value="1"/>
</dbReference>
<protein>
    <submittedName>
        <fullName evidence="2">Uncharacterized protein</fullName>
    </submittedName>
</protein>
<reference evidence="2" key="1">
    <citation type="submission" date="2023-03" db="EMBL/GenBank/DDBJ databases">
        <title>Complete genome of Cladonia borealis.</title>
        <authorList>
            <person name="Park H."/>
        </authorList>
    </citation>
    <scope>NUCLEOTIDE SEQUENCE</scope>
    <source>
        <strain evidence="2">ANT050790</strain>
    </source>
</reference>
<feature type="region of interest" description="Disordered" evidence="1">
    <location>
        <begin position="396"/>
        <end position="420"/>
    </location>
</feature>
<sequence length="420" mass="48601">MFVLRKLFQLSAVAAFIFLVSFLRKLETHEELQGQPRVGRPRDVSVGNFSWSQSGKKISNSKYDDIFNEEADIRKAQLNSGRSNPLGATHTRVMVVPRMKDENISWIADELPDLDTVIYVANDPSAPLHPPKNKGHEVMIYLTYIIDHYDDLPDIVIFMHAHRWTHHNNHLLGHDAVQMIRRLSSDYVTRKGYVNMRCEWYPGCPEWLHPKNAQESLAKQEEQVLSRSWMELFPTHPIPKALGQACCAQFALSRERILSVSLSQFIFYRDWIMRTPLSDYVSGRIWEYTWQFLFTGQSIVCPAEHVCYCDGFGVCFGGDTEYRDFERLRQTKEGYERVLRESRTRRAAGLQMGEDGQHGNNNASVIKGDNDFASLNHLEKQIDALEEEISDRRKAALERGNNPENRARECGRYWEGELRS</sequence>
<name>A0AA39R8B3_9LECA</name>
<feature type="compositionally biased region" description="Basic and acidic residues" evidence="1">
    <location>
        <begin position="405"/>
        <end position="420"/>
    </location>
</feature>
<evidence type="ECO:0000313" key="3">
    <source>
        <dbReference type="Proteomes" id="UP001166286"/>
    </source>
</evidence>
<organism evidence="2 3">
    <name type="scientific">Cladonia borealis</name>
    <dbReference type="NCBI Taxonomy" id="184061"/>
    <lineage>
        <taxon>Eukaryota</taxon>
        <taxon>Fungi</taxon>
        <taxon>Dikarya</taxon>
        <taxon>Ascomycota</taxon>
        <taxon>Pezizomycotina</taxon>
        <taxon>Lecanoromycetes</taxon>
        <taxon>OSLEUM clade</taxon>
        <taxon>Lecanoromycetidae</taxon>
        <taxon>Lecanorales</taxon>
        <taxon>Lecanorineae</taxon>
        <taxon>Cladoniaceae</taxon>
        <taxon>Cladonia</taxon>
    </lineage>
</organism>
<dbReference type="EMBL" id="JAFEKC020000003">
    <property type="protein sequence ID" value="KAK0515514.1"/>
    <property type="molecule type" value="Genomic_DNA"/>
</dbReference>
<accession>A0AA39R8B3</accession>